<evidence type="ECO:0000256" key="1">
    <source>
        <dbReference type="SAM" id="MobiDB-lite"/>
    </source>
</evidence>
<name>A0ABN8YUT1_RANTA</name>
<protein>
    <submittedName>
        <fullName evidence="2">Uncharacterized protein</fullName>
    </submittedName>
</protein>
<dbReference type="EMBL" id="OX459960">
    <property type="protein sequence ID" value="CAI9165244.1"/>
    <property type="molecule type" value="Genomic_DNA"/>
</dbReference>
<feature type="region of interest" description="Disordered" evidence="1">
    <location>
        <begin position="98"/>
        <end position="118"/>
    </location>
</feature>
<reference evidence="2" key="1">
    <citation type="submission" date="2023-04" db="EMBL/GenBank/DDBJ databases">
        <authorList>
            <consortium name="ELIXIR-Norway"/>
        </authorList>
    </citation>
    <scope>NUCLEOTIDE SEQUENCE [LARGE SCALE GENOMIC DNA]</scope>
</reference>
<evidence type="ECO:0000313" key="3">
    <source>
        <dbReference type="Proteomes" id="UP001176941"/>
    </source>
</evidence>
<keyword evidence="3" id="KW-1185">Reference proteome</keyword>
<proteinExistence type="predicted"/>
<gene>
    <name evidence="2" type="ORF">MRATA1EN1_LOCUS14206</name>
</gene>
<dbReference type="Proteomes" id="UP001176941">
    <property type="component" value="Chromosome 24"/>
</dbReference>
<organism evidence="2 3">
    <name type="scientific">Rangifer tarandus platyrhynchus</name>
    <name type="common">Svalbard reindeer</name>
    <dbReference type="NCBI Taxonomy" id="3082113"/>
    <lineage>
        <taxon>Eukaryota</taxon>
        <taxon>Metazoa</taxon>
        <taxon>Chordata</taxon>
        <taxon>Craniata</taxon>
        <taxon>Vertebrata</taxon>
        <taxon>Euteleostomi</taxon>
        <taxon>Mammalia</taxon>
        <taxon>Eutheria</taxon>
        <taxon>Laurasiatheria</taxon>
        <taxon>Artiodactyla</taxon>
        <taxon>Ruminantia</taxon>
        <taxon>Pecora</taxon>
        <taxon>Cervidae</taxon>
        <taxon>Odocoileinae</taxon>
        <taxon>Rangifer</taxon>
    </lineage>
</organism>
<feature type="region of interest" description="Disordered" evidence="1">
    <location>
        <begin position="1"/>
        <end position="31"/>
    </location>
</feature>
<accession>A0ABN8YUT1</accession>
<sequence length="118" mass="12593">MPPSQPSRIASAWELRASPPSGLSSPPRPPCAPLGQGHWEVECPYRQLPVAGSWLWNGLVSHSRWGIVRAFPGGPGRPGEGLKLGLWVPGGDPPVLFLRDSSPPSSTRQRQCGGLPLC</sequence>
<evidence type="ECO:0000313" key="2">
    <source>
        <dbReference type="EMBL" id="CAI9165244.1"/>
    </source>
</evidence>